<keyword evidence="3" id="KW-0560">Oxidoreductase</keyword>
<dbReference type="NCBIfam" id="TIGR03560">
    <property type="entry name" value="F420_Rv1855c"/>
    <property type="match status" value="1"/>
</dbReference>
<gene>
    <name evidence="6" type="ORF">ABW18_14750</name>
</gene>
<dbReference type="InterPro" id="IPR019952">
    <property type="entry name" value="F420_OxRdatse_Rv1855c_pred"/>
</dbReference>
<feature type="domain" description="Luciferase-like" evidence="5">
    <location>
        <begin position="7"/>
        <end position="250"/>
    </location>
</feature>
<dbReference type="SUPFAM" id="SSF51679">
    <property type="entry name" value="Bacterial luciferase-like"/>
    <property type="match status" value="1"/>
</dbReference>
<dbReference type="EMBL" id="LDTZ01000018">
    <property type="protein sequence ID" value="KNA90772.1"/>
    <property type="molecule type" value="Genomic_DNA"/>
</dbReference>
<keyword evidence="1" id="KW-0285">Flavoprotein</keyword>
<proteinExistence type="predicted"/>
<comment type="caution">
    <text evidence="6">The sequence shown here is derived from an EMBL/GenBank/DDBJ whole genome shotgun (WGS) entry which is preliminary data.</text>
</comment>
<dbReference type="Proteomes" id="UP000037247">
    <property type="component" value="Unassembled WGS sequence"/>
</dbReference>
<evidence type="ECO:0000313" key="7">
    <source>
        <dbReference type="Proteomes" id="UP000037247"/>
    </source>
</evidence>
<evidence type="ECO:0000256" key="4">
    <source>
        <dbReference type="ARBA" id="ARBA00023033"/>
    </source>
</evidence>
<dbReference type="Pfam" id="PF00296">
    <property type="entry name" value="Bac_luciferase"/>
    <property type="match status" value="1"/>
</dbReference>
<evidence type="ECO:0000259" key="5">
    <source>
        <dbReference type="Pfam" id="PF00296"/>
    </source>
</evidence>
<protein>
    <submittedName>
        <fullName evidence="6">F420-dependent oxidoreductase</fullName>
    </submittedName>
</protein>
<dbReference type="InterPro" id="IPR036661">
    <property type="entry name" value="Luciferase-like_sf"/>
</dbReference>
<dbReference type="PANTHER" id="PTHR42847">
    <property type="entry name" value="ALKANESULFONATE MONOOXYGENASE"/>
    <property type="match status" value="1"/>
</dbReference>
<dbReference type="InterPro" id="IPR011251">
    <property type="entry name" value="Luciferase-like_dom"/>
</dbReference>
<evidence type="ECO:0000256" key="3">
    <source>
        <dbReference type="ARBA" id="ARBA00023002"/>
    </source>
</evidence>
<dbReference type="Gene3D" id="3.20.20.30">
    <property type="entry name" value="Luciferase-like domain"/>
    <property type="match status" value="1"/>
</dbReference>
<dbReference type="InterPro" id="IPR050172">
    <property type="entry name" value="SsuD_RutA_monooxygenase"/>
</dbReference>
<evidence type="ECO:0000256" key="2">
    <source>
        <dbReference type="ARBA" id="ARBA00022643"/>
    </source>
</evidence>
<dbReference type="RefSeq" id="WP_049699706.1">
    <property type="nucleotide sequence ID" value="NZ_LDTZ01000018.1"/>
</dbReference>
<reference evidence="6 7" key="1">
    <citation type="submission" date="2015-05" db="EMBL/GenBank/DDBJ databases">
        <title>Draft genome sequence of the bacterium Gordonia jacobaea a new member of the Gordonia genus.</title>
        <authorList>
            <person name="Jimenez-Galisteo G."/>
            <person name="Dominguez A."/>
            <person name="Munoz E."/>
            <person name="Vinas M."/>
        </authorList>
    </citation>
    <scope>NUCLEOTIDE SEQUENCE [LARGE SCALE GENOMIC DNA]</scope>
    <source>
        <strain evidence="7">mv1</strain>
    </source>
</reference>
<organism evidence="6 7">
    <name type="scientific">Gordonia jacobaea</name>
    <dbReference type="NCBI Taxonomy" id="122202"/>
    <lineage>
        <taxon>Bacteria</taxon>
        <taxon>Bacillati</taxon>
        <taxon>Actinomycetota</taxon>
        <taxon>Actinomycetes</taxon>
        <taxon>Mycobacteriales</taxon>
        <taxon>Gordoniaceae</taxon>
        <taxon>Gordonia</taxon>
    </lineage>
</organism>
<dbReference type="PANTHER" id="PTHR42847:SF4">
    <property type="entry name" value="ALKANESULFONATE MONOOXYGENASE-RELATED"/>
    <property type="match status" value="1"/>
</dbReference>
<name>A0ABR5IAU2_9ACTN</name>
<accession>A0ABR5IAU2</accession>
<keyword evidence="4" id="KW-0503">Monooxygenase</keyword>
<evidence type="ECO:0000256" key="1">
    <source>
        <dbReference type="ARBA" id="ARBA00022630"/>
    </source>
</evidence>
<keyword evidence="7" id="KW-1185">Reference proteome</keyword>
<keyword evidence="2" id="KW-0288">FMN</keyword>
<evidence type="ECO:0000313" key="6">
    <source>
        <dbReference type="EMBL" id="KNA90772.1"/>
    </source>
</evidence>
<sequence>MDLRIFTEPQQGATYETLLRVARASEDLGYDAFFRSDHYLAMNTEGLPGPTDAWLTLAALGRETSTIRLGTLVTSATFRHPGQLAIQVAQADEMSGGRIEFGLGAGWFAEEHEAYAIPFPPLGERFEKLTENLEIITGLWSTPVGDLFDYRGKHFQISNSPALPKPSQSPRPPIIIGGMGRKRTPALAAQFADEFNVPFAKTDVVAAQFDVVRDACTAAGRGPDELTYSAALTICVGTSDADVTRRADAIGREVGELRENGLAGTPDQVVEKIESYRAIGVTRLYLQMLDLDDLDHLELVSSAVAPQL</sequence>